<dbReference type="PANTHER" id="PTHR46915">
    <property type="entry name" value="UBIQUITIN-LIKE PROTEASE 4-RELATED"/>
    <property type="match status" value="1"/>
</dbReference>
<dbReference type="Gene3D" id="1.10.418.20">
    <property type="match status" value="1"/>
</dbReference>
<feature type="compositionally biased region" description="Basic and acidic residues" evidence="5">
    <location>
        <begin position="813"/>
        <end position="830"/>
    </location>
</feature>
<dbReference type="EMBL" id="JAGMUV010000016">
    <property type="protein sequence ID" value="KAH7132997.1"/>
    <property type="molecule type" value="Genomic_DNA"/>
</dbReference>
<evidence type="ECO:0000256" key="3">
    <source>
        <dbReference type="ARBA" id="ARBA00022801"/>
    </source>
</evidence>
<evidence type="ECO:0000256" key="1">
    <source>
        <dbReference type="ARBA" id="ARBA00005234"/>
    </source>
</evidence>
<feature type="region of interest" description="Disordered" evidence="5">
    <location>
        <begin position="370"/>
        <end position="389"/>
    </location>
</feature>
<dbReference type="GO" id="GO:0019783">
    <property type="term" value="F:ubiquitin-like protein peptidase activity"/>
    <property type="evidence" value="ECO:0007669"/>
    <property type="project" value="UniProtKB-ARBA"/>
</dbReference>
<protein>
    <recommendedName>
        <fullName evidence="6">Ubiquitin-like protease family profile domain-containing protein</fullName>
    </recommendedName>
</protein>
<accession>A0A9P9E8Y6</accession>
<dbReference type="GO" id="GO:0008234">
    <property type="term" value="F:cysteine-type peptidase activity"/>
    <property type="evidence" value="ECO:0007669"/>
    <property type="project" value="UniProtKB-KW"/>
</dbReference>
<dbReference type="Pfam" id="PF02902">
    <property type="entry name" value="Peptidase_C48"/>
    <property type="match status" value="1"/>
</dbReference>
<keyword evidence="8" id="KW-1185">Reference proteome</keyword>
<comment type="caution">
    <text evidence="7">The sequence shown here is derived from an EMBL/GenBank/DDBJ whole genome shotgun (WGS) entry which is preliminary data.</text>
</comment>
<proteinExistence type="inferred from homology"/>
<name>A0A9P9E8Y6_9HYPO</name>
<feature type="domain" description="Ubiquitin-like protease family profile" evidence="6">
    <location>
        <begin position="854"/>
        <end position="1036"/>
    </location>
</feature>
<evidence type="ECO:0000256" key="4">
    <source>
        <dbReference type="ARBA" id="ARBA00022807"/>
    </source>
</evidence>
<dbReference type="GO" id="GO:0006508">
    <property type="term" value="P:proteolysis"/>
    <property type="evidence" value="ECO:0007669"/>
    <property type="project" value="UniProtKB-KW"/>
</dbReference>
<organism evidence="7 8">
    <name type="scientific">Dactylonectria macrodidyma</name>
    <dbReference type="NCBI Taxonomy" id="307937"/>
    <lineage>
        <taxon>Eukaryota</taxon>
        <taxon>Fungi</taxon>
        <taxon>Dikarya</taxon>
        <taxon>Ascomycota</taxon>
        <taxon>Pezizomycotina</taxon>
        <taxon>Sordariomycetes</taxon>
        <taxon>Hypocreomycetidae</taxon>
        <taxon>Hypocreales</taxon>
        <taxon>Nectriaceae</taxon>
        <taxon>Dactylonectria</taxon>
    </lineage>
</organism>
<dbReference type="Gene3D" id="3.30.310.130">
    <property type="entry name" value="Ubiquitin-related"/>
    <property type="match status" value="1"/>
</dbReference>
<feature type="region of interest" description="Disordered" evidence="5">
    <location>
        <begin position="758"/>
        <end position="838"/>
    </location>
</feature>
<feature type="compositionally biased region" description="Low complexity" evidence="5">
    <location>
        <begin position="788"/>
        <end position="798"/>
    </location>
</feature>
<dbReference type="AlphaFoldDB" id="A0A9P9E8Y6"/>
<comment type="similarity">
    <text evidence="1">Belongs to the peptidase C48 family.</text>
</comment>
<keyword evidence="4" id="KW-0788">Thiol protease</keyword>
<dbReference type="OrthoDB" id="5006716at2759"/>
<feature type="compositionally biased region" description="Basic and acidic residues" evidence="5">
    <location>
        <begin position="370"/>
        <end position="386"/>
    </location>
</feature>
<dbReference type="Proteomes" id="UP000738349">
    <property type="component" value="Unassembled WGS sequence"/>
</dbReference>
<dbReference type="InterPro" id="IPR003653">
    <property type="entry name" value="Peptidase_C48_C"/>
</dbReference>
<evidence type="ECO:0000259" key="6">
    <source>
        <dbReference type="PROSITE" id="PS50600"/>
    </source>
</evidence>
<keyword evidence="3" id="KW-0378">Hydrolase</keyword>
<dbReference type="PROSITE" id="PS50600">
    <property type="entry name" value="ULP_PROTEASE"/>
    <property type="match status" value="1"/>
</dbReference>
<dbReference type="SUPFAM" id="SSF54001">
    <property type="entry name" value="Cysteine proteinases"/>
    <property type="match status" value="1"/>
</dbReference>
<evidence type="ECO:0000256" key="5">
    <source>
        <dbReference type="SAM" id="MobiDB-lite"/>
    </source>
</evidence>
<gene>
    <name evidence="7" type="ORF">EDB81DRAFT_763477</name>
</gene>
<dbReference type="GO" id="GO:0016926">
    <property type="term" value="P:protein desumoylation"/>
    <property type="evidence" value="ECO:0007669"/>
    <property type="project" value="UniProtKB-ARBA"/>
</dbReference>
<evidence type="ECO:0000313" key="8">
    <source>
        <dbReference type="Proteomes" id="UP000738349"/>
    </source>
</evidence>
<evidence type="ECO:0000313" key="7">
    <source>
        <dbReference type="EMBL" id="KAH7132997.1"/>
    </source>
</evidence>
<sequence length="1075" mass="119939">MTMANLLAGSQTSFKDDSAAQTIGIQIFYCLADASEMASGSRKYNVTVSIEIGSSKIQAAYRINSGKASTTIRGGTEGNGLQRIKLLPLRALCEDEIRALYSQTGDAIAGIKQALDSWPSEVLGYTDVRTVVRRIYEIAKATVDGSLSSEEIGDKWTWSKTVLVVPVLWTQADERSVIIQKLLEEEAEKAGIPGGTIEFESDVEAVLAVILQNRLKLLPKLNHRSRVMIADFGEQYHAFAAFEIRPESTLEVFPISRPYGDRGGIGNLWKKLCSWPVDASQALAVRNAFCKWPDVDAVDPRSGKVFPKKEVDGMFQDAFREALDNLDSEMGKVGNLQYLAVVGAAPAASVKVQSMIQDIASKHDTEVRFVHGEESRRGADNDDRTRTGSLRTDNGIDACKGAVIPWPKWIATEELQAACFGLAVQDSGNSAGNDNKRTDGHIEDIVLPSKLWGESFQFFENKFEAIQIAPEAKSVTLFPVYLSLKEESVVLPKQSKDTNREARSTTGATYMDPIKIRFNARSEGFITYRFCPGSEAERIILEVIHPRDYRRLEFVVSRERWRIVLELCEDHSLSSYDFQNSIFAIGFGGDRAFKVVWDQGVPQKSQPCWPNDKWKTWTLYRRPELPNRLRIGRGGSSWATAGFCPVFHFDAPELSRRDRLVLEMLSIKGSHSSLKLRITVLDGEPPKTLLLTINLEEAAPLPLDCWQELKEIFSKWRVRGRAAVRNDKRFDWLQVCDIPCLPLQRDSAQAVLKKVHSTSFEDDDDKQNDATSNGPPDSSRSIHHNSSLERSPSPCSSEKGCNMEPKCPGIRSTGEETPGRAYVEPERPPSPEHLPSRPPTPYCAANSGIEFSGPVSPVEEALTEDEGERLSDEIINSCLKDILQKREDTLLLNTFFYIRLCKKNGGISNQEIRKFDLFSKGYRFVVIPIFDESQKHWRIAVMCDLASAVSGGTDRALPHGNANTSQRPIVITMDSVFDEEVGVKKPLQGFLVQAAKTGPIPIEADIDLLEVRAQHLPKQDNNYDCGVYILGYMKLFFQDPDVAIKRILAKEDLGWKLDISAERSAIQDTMDKVGQ</sequence>
<reference evidence="7" key="1">
    <citation type="journal article" date="2021" name="Nat. Commun.">
        <title>Genetic determinants of endophytism in the Arabidopsis root mycobiome.</title>
        <authorList>
            <person name="Mesny F."/>
            <person name="Miyauchi S."/>
            <person name="Thiergart T."/>
            <person name="Pickel B."/>
            <person name="Atanasova L."/>
            <person name="Karlsson M."/>
            <person name="Huettel B."/>
            <person name="Barry K.W."/>
            <person name="Haridas S."/>
            <person name="Chen C."/>
            <person name="Bauer D."/>
            <person name="Andreopoulos W."/>
            <person name="Pangilinan J."/>
            <person name="LaButti K."/>
            <person name="Riley R."/>
            <person name="Lipzen A."/>
            <person name="Clum A."/>
            <person name="Drula E."/>
            <person name="Henrissat B."/>
            <person name="Kohler A."/>
            <person name="Grigoriev I.V."/>
            <person name="Martin F.M."/>
            <person name="Hacquard S."/>
        </authorList>
    </citation>
    <scope>NUCLEOTIDE SEQUENCE</scope>
    <source>
        <strain evidence="7">MPI-CAGE-AT-0147</strain>
    </source>
</reference>
<evidence type="ECO:0000256" key="2">
    <source>
        <dbReference type="ARBA" id="ARBA00022670"/>
    </source>
</evidence>
<dbReference type="PANTHER" id="PTHR46915:SF2">
    <property type="entry name" value="UBIQUITIN-LIKE PROTEASE 4"/>
    <property type="match status" value="1"/>
</dbReference>
<keyword evidence="2" id="KW-0645">Protease</keyword>
<dbReference type="InterPro" id="IPR038765">
    <property type="entry name" value="Papain-like_cys_pep_sf"/>
</dbReference>
<feature type="compositionally biased region" description="Polar residues" evidence="5">
    <location>
        <begin position="769"/>
        <end position="779"/>
    </location>
</feature>